<evidence type="ECO:0000259" key="1">
    <source>
        <dbReference type="Pfam" id="PF13640"/>
    </source>
</evidence>
<sequence length="283" mass="32330">MTETALAENPKSSSAGDPVLDLKRPDGFFELDRKAMKELGSSLAQAYRSASPFPHIVFENFIDRDILREVDRQFPQVEKGRFSDAHSQLKTGYTLEKIRSAYIHDLFAALNSAAFLNFLEKMTGIEGLVSDPRFVGGGLHETRRGGHLSIHADFNTHPMMRLRRRLNLILFLNEDWNPEWGGALELWNRAMTRCEHAVVPEIGRAVIFNTDSNSYHGHPDPLECPPEVTRRSIALYYYTVPEGLRIPHTTVWKKRPGTNDKPVSLTERTNYVIRHLLGKRTEY</sequence>
<dbReference type="EMBL" id="JADZGI010000001">
    <property type="protein sequence ID" value="MBH0112517.1"/>
    <property type="molecule type" value="Genomic_DNA"/>
</dbReference>
<keyword evidence="3" id="KW-1185">Reference proteome</keyword>
<evidence type="ECO:0000313" key="3">
    <source>
        <dbReference type="Proteomes" id="UP000617634"/>
    </source>
</evidence>
<dbReference type="RefSeq" id="WP_197162063.1">
    <property type="nucleotide sequence ID" value="NZ_JADZGI010000001.1"/>
</dbReference>
<comment type="caution">
    <text evidence="2">The sequence shown here is derived from an EMBL/GenBank/DDBJ whole genome shotgun (WGS) entry which is preliminary data.</text>
</comment>
<dbReference type="InterPro" id="IPR051842">
    <property type="entry name" value="uS12_prolyl_hydroxylase"/>
</dbReference>
<protein>
    <submittedName>
        <fullName evidence="2">2OG-Fe(II) oxygenase</fullName>
    </submittedName>
</protein>
<name>A0A931HB07_9SPHN</name>
<dbReference type="Gene3D" id="2.60.120.620">
    <property type="entry name" value="q2cbj1_9rhob like domain"/>
    <property type="match status" value="1"/>
</dbReference>
<dbReference type="AlphaFoldDB" id="A0A931HB07"/>
<dbReference type="PANTHER" id="PTHR12117">
    <property type="entry name" value="HISTONE ACETYLTRANSFERASE COMPLEX"/>
    <property type="match status" value="1"/>
</dbReference>
<dbReference type="PANTHER" id="PTHR12117:SF0">
    <property type="entry name" value="PROLYL 3-HYDROXYLASE OGFOD1"/>
    <property type="match status" value="1"/>
</dbReference>
<organism evidence="2 3">
    <name type="scientific">Novosphingobium aureum</name>
    <dbReference type="NCBI Taxonomy" id="2792964"/>
    <lineage>
        <taxon>Bacteria</taxon>
        <taxon>Pseudomonadati</taxon>
        <taxon>Pseudomonadota</taxon>
        <taxon>Alphaproteobacteria</taxon>
        <taxon>Sphingomonadales</taxon>
        <taxon>Sphingomonadaceae</taxon>
        <taxon>Novosphingobium</taxon>
    </lineage>
</organism>
<gene>
    <name evidence="2" type="ORF">I5E68_06070</name>
</gene>
<dbReference type="InterPro" id="IPR044862">
    <property type="entry name" value="Pro_4_hyd_alph_FE2OG_OXY"/>
</dbReference>
<dbReference type="Proteomes" id="UP000617634">
    <property type="component" value="Unassembled WGS sequence"/>
</dbReference>
<reference evidence="2" key="1">
    <citation type="submission" date="2020-11" db="EMBL/GenBank/DDBJ databases">
        <title>Novosphingobium aureum sp. nov., a marine bacterium isolated from sediment of a salt flat.</title>
        <authorList>
            <person name="Yoo Y."/>
            <person name="Kim J.-J."/>
        </authorList>
    </citation>
    <scope>NUCLEOTIDE SEQUENCE</scope>
    <source>
        <strain evidence="2">YJ-S2-02</strain>
    </source>
</reference>
<dbReference type="Pfam" id="PF13640">
    <property type="entry name" value="2OG-FeII_Oxy_3"/>
    <property type="match status" value="1"/>
</dbReference>
<feature type="domain" description="Prolyl 4-hydroxylase alpha subunit Fe(2+) 2OG dioxygenase" evidence="1">
    <location>
        <begin position="139"/>
        <end position="238"/>
    </location>
</feature>
<accession>A0A931HB07</accession>
<proteinExistence type="predicted"/>
<evidence type="ECO:0000313" key="2">
    <source>
        <dbReference type="EMBL" id="MBH0112517.1"/>
    </source>
</evidence>